<dbReference type="InParanoid" id="B7G7X0"/>
<accession>B7G7X0</accession>
<dbReference type="InterPro" id="IPR035980">
    <property type="entry name" value="Ribosomal_bS6_sf"/>
</dbReference>
<dbReference type="Gene3D" id="3.30.70.60">
    <property type="match status" value="1"/>
</dbReference>
<dbReference type="GO" id="GO:0005840">
    <property type="term" value="C:ribosome"/>
    <property type="evidence" value="ECO:0007669"/>
    <property type="project" value="InterPro"/>
</dbReference>
<name>B7G7X0_PHATC</name>
<dbReference type="GO" id="GO:0003735">
    <property type="term" value="F:structural constituent of ribosome"/>
    <property type="evidence" value="ECO:0007669"/>
    <property type="project" value="InterPro"/>
</dbReference>
<dbReference type="Proteomes" id="UP000000759">
    <property type="component" value="Chromosome 18"/>
</dbReference>
<organism evidence="2 3">
    <name type="scientific">Phaeodactylum tricornutum (strain CCAP 1055/1)</name>
    <dbReference type="NCBI Taxonomy" id="556484"/>
    <lineage>
        <taxon>Eukaryota</taxon>
        <taxon>Sar</taxon>
        <taxon>Stramenopiles</taxon>
        <taxon>Ochrophyta</taxon>
        <taxon>Bacillariophyta</taxon>
        <taxon>Bacillariophyceae</taxon>
        <taxon>Bacillariophycidae</taxon>
        <taxon>Naviculales</taxon>
        <taxon>Phaeodactylaceae</taxon>
        <taxon>Phaeodactylum</taxon>
    </lineage>
</organism>
<evidence type="ECO:0000256" key="1">
    <source>
        <dbReference type="ARBA" id="ARBA00009512"/>
    </source>
</evidence>
<keyword evidence="3" id="KW-1185">Reference proteome</keyword>
<evidence type="ECO:0000313" key="2">
    <source>
        <dbReference type="EMBL" id="EEC45307.1"/>
    </source>
</evidence>
<evidence type="ECO:0000313" key="3">
    <source>
        <dbReference type="Proteomes" id="UP000000759"/>
    </source>
</evidence>
<protein>
    <recommendedName>
        <fullName evidence="4">Ribosomal protein S6</fullName>
    </recommendedName>
</protein>
<dbReference type="Pfam" id="PF01250">
    <property type="entry name" value="Ribosomal_S6"/>
    <property type="match status" value="1"/>
</dbReference>
<dbReference type="GO" id="GO:0006412">
    <property type="term" value="P:translation"/>
    <property type="evidence" value="ECO:0007669"/>
    <property type="project" value="InterPro"/>
</dbReference>
<dbReference type="GO" id="GO:0019843">
    <property type="term" value="F:rRNA binding"/>
    <property type="evidence" value="ECO:0007669"/>
    <property type="project" value="InterPro"/>
</dbReference>
<dbReference type="AlphaFoldDB" id="B7G7X0"/>
<reference evidence="2 3" key="1">
    <citation type="journal article" date="2008" name="Nature">
        <title>The Phaeodactylum genome reveals the evolutionary history of diatom genomes.</title>
        <authorList>
            <person name="Bowler C."/>
            <person name="Allen A.E."/>
            <person name="Badger J.H."/>
            <person name="Grimwood J."/>
            <person name="Jabbari K."/>
            <person name="Kuo A."/>
            <person name="Maheswari U."/>
            <person name="Martens C."/>
            <person name="Maumus F."/>
            <person name="Otillar R.P."/>
            <person name="Rayko E."/>
            <person name="Salamov A."/>
            <person name="Vandepoele K."/>
            <person name="Beszteri B."/>
            <person name="Gruber A."/>
            <person name="Heijde M."/>
            <person name="Katinka M."/>
            <person name="Mock T."/>
            <person name="Valentin K."/>
            <person name="Verret F."/>
            <person name="Berges J.A."/>
            <person name="Brownlee C."/>
            <person name="Cadoret J.P."/>
            <person name="Chiovitti A."/>
            <person name="Choi C.J."/>
            <person name="Coesel S."/>
            <person name="De Martino A."/>
            <person name="Detter J.C."/>
            <person name="Durkin C."/>
            <person name="Falciatore A."/>
            <person name="Fournet J."/>
            <person name="Haruta M."/>
            <person name="Huysman M.J."/>
            <person name="Jenkins B.D."/>
            <person name="Jiroutova K."/>
            <person name="Jorgensen R.E."/>
            <person name="Joubert Y."/>
            <person name="Kaplan A."/>
            <person name="Kroger N."/>
            <person name="Kroth P.G."/>
            <person name="La Roche J."/>
            <person name="Lindquist E."/>
            <person name="Lommer M."/>
            <person name="Martin-Jezequel V."/>
            <person name="Lopez P.J."/>
            <person name="Lucas S."/>
            <person name="Mangogna M."/>
            <person name="McGinnis K."/>
            <person name="Medlin L.K."/>
            <person name="Montsant A."/>
            <person name="Oudot-Le Secq M.P."/>
            <person name="Napoli C."/>
            <person name="Obornik M."/>
            <person name="Parker M.S."/>
            <person name="Petit J.L."/>
            <person name="Porcel B.M."/>
            <person name="Poulsen N."/>
            <person name="Robison M."/>
            <person name="Rychlewski L."/>
            <person name="Rynearson T.A."/>
            <person name="Schmutz J."/>
            <person name="Shapiro H."/>
            <person name="Siaut M."/>
            <person name="Stanley M."/>
            <person name="Sussman M.R."/>
            <person name="Taylor A.R."/>
            <person name="Vardi A."/>
            <person name="von Dassow P."/>
            <person name="Vyverman W."/>
            <person name="Willis A."/>
            <person name="Wyrwicz L.S."/>
            <person name="Rokhsar D.S."/>
            <person name="Weissenbach J."/>
            <person name="Armbrust E.V."/>
            <person name="Green B.R."/>
            <person name="Van de Peer Y."/>
            <person name="Grigoriev I.V."/>
        </authorList>
    </citation>
    <scope>NUCLEOTIDE SEQUENCE [LARGE SCALE GENOMIC DNA]</scope>
    <source>
        <strain evidence="2 3">CCAP 1055/1</strain>
    </source>
</reference>
<dbReference type="GeneID" id="7194828"/>
<dbReference type="HOGENOM" id="CLU_1707710_0_0_1"/>
<dbReference type="EMBL" id="CM000620">
    <property type="protein sequence ID" value="EEC45307.1"/>
    <property type="molecule type" value="Genomic_DNA"/>
</dbReference>
<dbReference type="SUPFAM" id="SSF54995">
    <property type="entry name" value="Ribosomal protein S6"/>
    <property type="match status" value="1"/>
</dbReference>
<dbReference type="eggNOG" id="ENOG502SCYQ">
    <property type="taxonomic scope" value="Eukaryota"/>
</dbReference>
<gene>
    <name evidence="2" type="ORF">PHATRDRAFT_39131</name>
</gene>
<dbReference type="PaxDb" id="2850-Phatr39131"/>
<proteinExistence type="inferred from homology"/>
<dbReference type="KEGG" id="pti:PHATRDRAFT_39131"/>
<dbReference type="InterPro" id="IPR000529">
    <property type="entry name" value="Ribosomal_bS6"/>
</dbReference>
<sequence>MVFYECVLTAKNTAQVVKGGGIVRGIHNHGIRDLPHRFQARYADSQGNRYYQKGRFISIYYDSNPTTMRQVEQTLSMDENVLRNTHLKARSVLDYVNIAREERNPYIKKVHGSQKLKAKAVHERNETVEKVIDDMRTDDV</sequence>
<dbReference type="RefSeq" id="XP_002183089.1">
    <property type="nucleotide sequence ID" value="XM_002183053.1"/>
</dbReference>
<reference evidence="3" key="2">
    <citation type="submission" date="2008-08" db="EMBL/GenBank/DDBJ databases">
        <authorList>
            <consortium name="Diatom Consortium"/>
            <person name="Grigoriev I."/>
            <person name="Grimwood J."/>
            <person name="Kuo A."/>
            <person name="Otillar R.P."/>
            <person name="Salamov A."/>
            <person name="Detter J.C."/>
            <person name="Lindquist E."/>
            <person name="Shapiro H."/>
            <person name="Lucas S."/>
            <person name="Glavina del Rio T."/>
            <person name="Pitluck S."/>
            <person name="Rokhsar D."/>
            <person name="Bowler C."/>
        </authorList>
    </citation>
    <scope>GENOME REANNOTATION</scope>
    <source>
        <strain evidence="3">CCAP 1055/1</strain>
    </source>
</reference>
<dbReference type="OrthoDB" id="10259681at2759"/>
<evidence type="ECO:0008006" key="4">
    <source>
        <dbReference type="Google" id="ProtNLM"/>
    </source>
</evidence>
<comment type="similarity">
    <text evidence="1">Belongs to the bacterial ribosomal protein bS6 family.</text>
</comment>
<dbReference type="InterPro" id="IPR014717">
    <property type="entry name" value="Transl_elong_EF1B/ribsomal_bS6"/>
</dbReference>